<dbReference type="InterPro" id="IPR050426">
    <property type="entry name" value="Glycosyltransferase_28"/>
</dbReference>
<dbReference type="Gene3D" id="3.40.50.2000">
    <property type="entry name" value="Glycogen Phosphorylase B"/>
    <property type="match status" value="2"/>
</dbReference>
<evidence type="ECO:0000259" key="4">
    <source>
        <dbReference type="Pfam" id="PF06722"/>
    </source>
</evidence>
<reference evidence="6" key="1">
    <citation type="journal article" date="2006" name="Chem. Biol.">
        <title>Genetic characterization of the chlorothricin gene cluster as a model for spirotetronate antibiotic biosynthesis.</title>
        <authorList>
            <person name="Jia X.Y."/>
            <person name="Tian Z.H."/>
            <person name="Shao L."/>
            <person name="Qu X.D."/>
            <person name="Zhao Q.F."/>
            <person name="Tang J."/>
            <person name="Tang G.L."/>
            <person name="Liu W."/>
        </authorList>
    </citation>
    <scope>NUCLEOTIDE SEQUENCE</scope>
</reference>
<dbReference type="AlphaFoldDB" id="Q0R4N0"/>
<dbReference type="GO" id="GO:0016758">
    <property type="term" value="F:hexosyltransferase activity"/>
    <property type="evidence" value="ECO:0007669"/>
    <property type="project" value="UniProtKB-ARBA"/>
</dbReference>
<dbReference type="GO" id="GO:0017000">
    <property type="term" value="P:antibiotic biosynthetic process"/>
    <property type="evidence" value="ECO:0007669"/>
    <property type="project" value="UniProtKB-ARBA"/>
</dbReference>
<name>Q0R4N0_STRAT</name>
<keyword evidence="2" id="KW-0328">Glycosyltransferase</keyword>
<dbReference type="Pfam" id="PF21036">
    <property type="entry name" value="EryCIII-like_N"/>
    <property type="match status" value="1"/>
</dbReference>
<dbReference type="CDD" id="cd03784">
    <property type="entry name" value="GT1_Gtf-like"/>
    <property type="match status" value="1"/>
</dbReference>
<dbReference type="PANTHER" id="PTHR48050:SF13">
    <property type="entry name" value="STEROL 3-BETA-GLUCOSYLTRANSFERASE UGT80A2"/>
    <property type="match status" value="1"/>
</dbReference>
<accession>Q0R4N0</accession>
<proteinExistence type="inferred from homology"/>
<evidence type="ECO:0000256" key="1">
    <source>
        <dbReference type="ARBA" id="ARBA00006962"/>
    </source>
</evidence>
<dbReference type="Pfam" id="PF06722">
    <property type="entry name" value="EryCIII-like_C"/>
    <property type="match status" value="1"/>
</dbReference>
<comment type="similarity">
    <text evidence="1">Belongs to the glycosyltransferase 28 family.</text>
</comment>
<evidence type="ECO:0000256" key="3">
    <source>
        <dbReference type="ARBA" id="ARBA00022679"/>
    </source>
</evidence>
<dbReference type="InterPro" id="IPR010610">
    <property type="entry name" value="EryCIII-like_C"/>
</dbReference>
<evidence type="ECO:0000256" key="2">
    <source>
        <dbReference type="ARBA" id="ARBA00022676"/>
    </source>
</evidence>
<dbReference type="PANTHER" id="PTHR48050">
    <property type="entry name" value="STEROL 3-BETA-GLUCOSYLTRANSFERASE"/>
    <property type="match status" value="1"/>
</dbReference>
<feature type="domain" description="Erythromycin biosynthesis protein CIII-like C-terminal" evidence="4">
    <location>
        <begin position="257"/>
        <end position="399"/>
    </location>
</feature>
<dbReference type="SUPFAM" id="SSF53756">
    <property type="entry name" value="UDP-Glycosyltransferase/glycogen phosphorylase"/>
    <property type="match status" value="1"/>
</dbReference>
<reference evidence="6" key="2">
    <citation type="submission" date="2006-08" db="EMBL/GenBank/DDBJ databases">
        <authorList>
            <person name="Jia X.-Y."/>
            <person name="Zhao Q.-F."/>
            <person name="Tian Z.-H."/>
            <person name="Tang G.-L."/>
            <person name="Liu W."/>
        </authorList>
    </citation>
    <scope>NUCLEOTIDE SEQUENCE</scope>
</reference>
<dbReference type="InterPro" id="IPR002213">
    <property type="entry name" value="UDP_glucos_trans"/>
</dbReference>
<feature type="domain" description="Erythromycin biosynthesis protein CIII-like N-terminal" evidence="5">
    <location>
        <begin position="20"/>
        <end position="238"/>
    </location>
</feature>
<organism evidence="6">
    <name type="scientific">Streptomyces antibioticus</name>
    <dbReference type="NCBI Taxonomy" id="1890"/>
    <lineage>
        <taxon>Bacteria</taxon>
        <taxon>Bacillati</taxon>
        <taxon>Actinomycetota</taxon>
        <taxon>Actinomycetes</taxon>
        <taxon>Kitasatosporales</taxon>
        <taxon>Streptomycetaceae</taxon>
        <taxon>Streptomyces</taxon>
    </lineage>
</organism>
<dbReference type="InterPro" id="IPR048284">
    <property type="entry name" value="EryCIII-like_N"/>
</dbReference>
<evidence type="ECO:0000313" key="6">
    <source>
        <dbReference type="EMBL" id="AAZ77691.1"/>
    </source>
</evidence>
<dbReference type="EMBL" id="DQ116941">
    <property type="protein sequence ID" value="AAZ77691.1"/>
    <property type="molecule type" value="Genomic_DNA"/>
</dbReference>
<dbReference type="CAZy" id="GT1">
    <property type="family name" value="Glycosyltransferase Family 1"/>
</dbReference>
<keyword evidence="3" id="KW-0808">Transferase</keyword>
<dbReference type="GO" id="GO:0008194">
    <property type="term" value="F:UDP-glycosyltransferase activity"/>
    <property type="evidence" value="ECO:0007669"/>
    <property type="project" value="InterPro"/>
</dbReference>
<sequence>MLFIPLAVASHYYPMVPLAWALRTAGHEVCVAAQPGVADAVVRSGMPVCTVGASFDLFAGLGRAQEVMREETGRSLAGFGEMSAIPEDVRRRYVAARNAAHTGAAVAMADELIAFARSWRPDVIVCDVVALVGPLVAEVLGVPLVYQAWGPQLPAMVRFPGHGAPVDSWPAELRALYERFGATPRAVGGVLTVDPCPPSLHVHELPNQLVTRFVPYNGSTVVPDWLRTPPERPRVGVSWSVSNFAHLSGQKPPLAVVVEALEGLGADVVVTAAAQDRAALGPVPPGVRVEEGLPLNLVAATCSVAVNHAGAGTMLTVAAAGVPQVMLPQEPGQLRNAETVAAVGAGTLIRGPQTDPVRIRAAVQALLAERHWAEAARKLRDENAAQTTPAEAARVIAELVAARE</sequence>
<protein>
    <submittedName>
        <fullName evidence="6">ChlC6</fullName>
    </submittedName>
</protein>
<evidence type="ECO:0000259" key="5">
    <source>
        <dbReference type="Pfam" id="PF21036"/>
    </source>
</evidence>